<dbReference type="Proteomes" id="UP001174909">
    <property type="component" value="Unassembled WGS sequence"/>
</dbReference>
<keyword evidence="3" id="KW-0282">Flagellum</keyword>
<comment type="subunit">
    <text evidence="8">Homodimer. Component of the axonemal radial spoke complex 1 (RS1), at least composed of spoke head proteins RSPH1, RSPH3, RSPH9 and the cilia-specific component RSPH4A or sperm-specific component RSPH6A, spoke stalk proteins RSPH14, DNAJB13, DYDC1, ROPN1L and NME5, and the anchor protein IQUB. Interacts with SUN5. Interacts with IQUB.</text>
</comment>
<dbReference type="SUPFAM" id="SSF46565">
    <property type="entry name" value="Chaperone J-domain"/>
    <property type="match status" value="1"/>
</dbReference>
<dbReference type="GO" id="GO:0036126">
    <property type="term" value="C:sperm flagellum"/>
    <property type="evidence" value="ECO:0007669"/>
    <property type="project" value="UniProtKB-ARBA"/>
</dbReference>
<dbReference type="PRINTS" id="PR00625">
    <property type="entry name" value="JDOMAIN"/>
</dbReference>
<dbReference type="FunFam" id="1.10.287.110:FF:000033">
    <property type="entry name" value="dnaJ homolog subfamily B member 13"/>
    <property type="match status" value="1"/>
</dbReference>
<evidence type="ECO:0000256" key="11">
    <source>
        <dbReference type="ARBA" id="ARBA00078669"/>
    </source>
</evidence>
<evidence type="ECO:0000313" key="16">
    <source>
        <dbReference type="Proteomes" id="UP001174909"/>
    </source>
</evidence>
<dbReference type="GO" id="GO:0007017">
    <property type="term" value="P:microtubule-based process"/>
    <property type="evidence" value="ECO:0007669"/>
    <property type="project" value="UniProtKB-ARBA"/>
</dbReference>
<dbReference type="FunFam" id="2.60.260.20:FF:000006">
    <property type="entry name" value="DnaJ subfamily B member 13"/>
    <property type="match status" value="1"/>
</dbReference>
<dbReference type="GO" id="GO:0051087">
    <property type="term" value="F:protein-folding chaperone binding"/>
    <property type="evidence" value="ECO:0007669"/>
    <property type="project" value="TreeGrafter"/>
</dbReference>
<dbReference type="SMART" id="SM00271">
    <property type="entry name" value="DnaJ"/>
    <property type="match status" value="1"/>
</dbReference>
<dbReference type="Pfam" id="PF00226">
    <property type="entry name" value="DnaJ"/>
    <property type="match status" value="1"/>
</dbReference>
<evidence type="ECO:0000256" key="8">
    <source>
        <dbReference type="ARBA" id="ARBA00064985"/>
    </source>
</evidence>
<evidence type="ECO:0000256" key="10">
    <source>
        <dbReference type="ARBA" id="ARBA00075378"/>
    </source>
</evidence>
<dbReference type="GO" id="GO:0005829">
    <property type="term" value="C:cytosol"/>
    <property type="evidence" value="ECO:0007669"/>
    <property type="project" value="TreeGrafter"/>
</dbReference>
<dbReference type="InterPro" id="IPR051339">
    <property type="entry name" value="DnaJ_subfamily_B"/>
</dbReference>
<dbReference type="GO" id="GO:0051082">
    <property type="term" value="F:unfolded protein binding"/>
    <property type="evidence" value="ECO:0007669"/>
    <property type="project" value="InterPro"/>
</dbReference>
<evidence type="ECO:0000256" key="3">
    <source>
        <dbReference type="ARBA" id="ARBA00022846"/>
    </source>
</evidence>
<evidence type="ECO:0000256" key="7">
    <source>
        <dbReference type="ARBA" id="ARBA00056649"/>
    </source>
</evidence>
<evidence type="ECO:0000256" key="6">
    <source>
        <dbReference type="ARBA" id="ARBA00023273"/>
    </source>
</evidence>
<dbReference type="PROSITE" id="PS00636">
    <property type="entry name" value="DNAJ_1"/>
    <property type="match status" value="1"/>
</dbReference>
<dbReference type="GO" id="GO:0030030">
    <property type="term" value="P:cell projection organization"/>
    <property type="evidence" value="ECO:0007669"/>
    <property type="project" value="UniProtKB-KW"/>
</dbReference>
<keyword evidence="16" id="KW-1185">Reference proteome</keyword>
<proteinExistence type="predicted"/>
<dbReference type="CDD" id="cd10747">
    <property type="entry name" value="DnaJ_C"/>
    <property type="match status" value="1"/>
</dbReference>
<dbReference type="CDD" id="cd06257">
    <property type="entry name" value="DnaJ"/>
    <property type="match status" value="1"/>
</dbReference>
<comment type="subcellular location">
    <subcellularLocation>
        <location evidence="1">Cell projection</location>
        <location evidence="1">Cilium</location>
        <location evidence="1">Flagellum</location>
    </subcellularLocation>
</comment>
<dbReference type="SUPFAM" id="SSF49493">
    <property type="entry name" value="HSP40/DnaJ peptide-binding domain"/>
    <property type="match status" value="2"/>
</dbReference>
<evidence type="ECO:0000256" key="5">
    <source>
        <dbReference type="ARBA" id="ARBA00023186"/>
    </source>
</evidence>
<dbReference type="Pfam" id="PF01556">
    <property type="entry name" value="DnaJ_C"/>
    <property type="match status" value="1"/>
</dbReference>
<comment type="function">
    <text evidence="7">Functions as part of axonemal radial spoke complexes that play an important part in the motility of sperm and cilia.</text>
</comment>
<accession>A0AA35R2U5</accession>
<evidence type="ECO:0000256" key="13">
    <source>
        <dbReference type="ARBA" id="ARBA00081125"/>
    </source>
</evidence>
<dbReference type="InterPro" id="IPR036869">
    <property type="entry name" value="J_dom_sf"/>
</dbReference>
<dbReference type="PROSITE" id="PS50076">
    <property type="entry name" value="DNAJ_2"/>
    <property type="match status" value="1"/>
</dbReference>
<dbReference type="Gene3D" id="2.60.260.20">
    <property type="entry name" value="Urease metallochaperone UreE, N-terminal domain"/>
    <property type="match status" value="2"/>
</dbReference>
<dbReference type="PANTHER" id="PTHR24078">
    <property type="entry name" value="DNAJ HOMOLOG SUBFAMILY C MEMBER"/>
    <property type="match status" value="1"/>
</dbReference>
<dbReference type="AlphaFoldDB" id="A0AA35R2U5"/>
<dbReference type="InterPro" id="IPR008971">
    <property type="entry name" value="HSP40/DnaJ_pept-bd"/>
</dbReference>
<sequence length="413" mass="45658">MRAVGACVWARRNVRESWRTLASVRNGLREFGKKACFLDNRAHDVQPPLRSTKQFHRRTSKEQQQFTMGKDYYKILGVGRTATDDELKKAYRKMALKYHPDKNSDPGAEEKFKEIAEAYEVLSDSQKRHIFDQYGEEGLKSKGGPSSGAGSYTFQGDPHRIFEQFFGGRDPFSAFGNGFSSGAFQFGGPSMGQAFQFGGQEGMDFTPNGSNPFMSGFAGPKRPRAPQQDPPIEYPLCVTLEELFTGCTKKMKISRRVLNPDGTTTSQAKVLSIDIKPGWKAGTKITYPKEGDQAVGRTPADVAFIIQEKPHLNFARVGNDLQYTANISLNHALCGGSIEVPTIEGGVVSLPLTKVVNPDTRKIIPGHGMPFSKEPDKRGDLIVNFNIHFPQQLSSQTRSQLTKLLPVACASHC</sequence>
<keyword evidence="2" id="KW-0970">Cilium biogenesis/degradation</keyword>
<evidence type="ECO:0000313" key="15">
    <source>
        <dbReference type="EMBL" id="CAI8002047.1"/>
    </source>
</evidence>
<evidence type="ECO:0000256" key="9">
    <source>
        <dbReference type="ARBA" id="ARBA00071910"/>
    </source>
</evidence>
<feature type="domain" description="J" evidence="14">
    <location>
        <begin position="71"/>
        <end position="135"/>
    </location>
</feature>
<dbReference type="InterPro" id="IPR018253">
    <property type="entry name" value="DnaJ_domain_CS"/>
</dbReference>
<reference evidence="15" key="1">
    <citation type="submission" date="2023-03" db="EMBL/GenBank/DDBJ databases">
        <authorList>
            <person name="Steffen K."/>
            <person name="Cardenas P."/>
        </authorList>
    </citation>
    <scope>NUCLEOTIDE SEQUENCE</scope>
</reference>
<protein>
    <recommendedName>
        <fullName evidence="9">DnaJ homolog subfamily B member 13</fullName>
    </recommendedName>
    <alternativeName>
        <fullName evidence="12">Testis and spermatogenesis cell-related protein 6</fullName>
    </alternativeName>
    <alternativeName>
        <fullName evidence="13">Testis spermatocyte apoptosis-related gene 6 protein</fullName>
    </alternativeName>
    <alternativeName>
        <fullName evidence="10">Testis spermatogenesis apoptosis-related gene 3 protein</fullName>
    </alternativeName>
    <alternativeName>
        <fullName evidence="11">Testis spermatogenesis apoptosis-related gene 6 protein</fullName>
    </alternativeName>
</protein>
<dbReference type="Gene3D" id="1.10.287.110">
    <property type="entry name" value="DnaJ domain"/>
    <property type="match status" value="1"/>
</dbReference>
<evidence type="ECO:0000259" key="14">
    <source>
        <dbReference type="PROSITE" id="PS50076"/>
    </source>
</evidence>
<comment type="caution">
    <text evidence="15">The sequence shown here is derived from an EMBL/GenBank/DDBJ whole genome shotgun (WGS) entry which is preliminary data.</text>
</comment>
<gene>
    <name evidence="15" type="ORF">GBAR_LOCUS3316</name>
</gene>
<keyword evidence="6" id="KW-0966">Cell projection</keyword>
<dbReference type="InterPro" id="IPR001623">
    <property type="entry name" value="DnaJ_domain"/>
</dbReference>
<keyword evidence="4" id="KW-0969">Cilium</keyword>
<dbReference type="PANTHER" id="PTHR24078:SF553">
    <property type="entry name" value="DNAJ HOMOLOG SUBFAMILY B MEMBER 5"/>
    <property type="match status" value="1"/>
</dbReference>
<dbReference type="EMBL" id="CASHTH010000460">
    <property type="protein sequence ID" value="CAI8002047.1"/>
    <property type="molecule type" value="Genomic_DNA"/>
</dbReference>
<organism evidence="15 16">
    <name type="scientific">Geodia barretti</name>
    <name type="common">Barrett's horny sponge</name>
    <dbReference type="NCBI Taxonomy" id="519541"/>
    <lineage>
        <taxon>Eukaryota</taxon>
        <taxon>Metazoa</taxon>
        <taxon>Porifera</taxon>
        <taxon>Demospongiae</taxon>
        <taxon>Heteroscleromorpha</taxon>
        <taxon>Tetractinellida</taxon>
        <taxon>Astrophorina</taxon>
        <taxon>Geodiidae</taxon>
        <taxon>Geodia</taxon>
    </lineage>
</organism>
<keyword evidence="5" id="KW-0143">Chaperone</keyword>
<dbReference type="InterPro" id="IPR002939">
    <property type="entry name" value="DnaJ_C"/>
</dbReference>
<dbReference type="GO" id="GO:0006457">
    <property type="term" value="P:protein folding"/>
    <property type="evidence" value="ECO:0007669"/>
    <property type="project" value="InterPro"/>
</dbReference>
<name>A0AA35R2U5_GEOBA</name>
<evidence type="ECO:0000256" key="2">
    <source>
        <dbReference type="ARBA" id="ARBA00022794"/>
    </source>
</evidence>
<dbReference type="FunFam" id="2.60.260.20:FF:000002">
    <property type="entry name" value="Dnaj homolog subfamily b member"/>
    <property type="match status" value="1"/>
</dbReference>
<evidence type="ECO:0000256" key="12">
    <source>
        <dbReference type="ARBA" id="ARBA00080190"/>
    </source>
</evidence>
<evidence type="ECO:0000256" key="1">
    <source>
        <dbReference type="ARBA" id="ARBA00004230"/>
    </source>
</evidence>
<evidence type="ECO:0000256" key="4">
    <source>
        <dbReference type="ARBA" id="ARBA00023069"/>
    </source>
</evidence>